<evidence type="ECO:0000313" key="4">
    <source>
        <dbReference type="Proteomes" id="UP000240974"/>
    </source>
</evidence>
<dbReference type="InterPro" id="IPR001387">
    <property type="entry name" value="Cro/C1-type_HTH"/>
</dbReference>
<reference evidence="3 4" key="1">
    <citation type="journal article" date="2019" name="Int. J. Syst. Evol. Microbiol.">
        <title>Faecalibacillus intestinalis gen. nov., sp. nov. and Faecalibacillus faecis sp. nov., isolated from human faeces.</title>
        <authorList>
            <person name="Seo B."/>
            <person name="Jeon K."/>
            <person name="Baek I."/>
            <person name="Lee Y.M."/>
            <person name="Baek K."/>
            <person name="Ko G."/>
        </authorList>
    </citation>
    <scope>NUCLEOTIDE SEQUENCE [LARGE SCALE GENOMIC DNA]</scope>
    <source>
        <strain evidence="3 4">SNUG30099</strain>
    </source>
</reference>
<sequence>MNENTIGKNIKKIRKEKGLTQKELANKLKVSEPMISQYESKKTLKLETIRKIAKALGVSMSEIIGENWGTFSIEDFRNDFIQDEEKKYYKELNKRKITFIYELLGELFKRNQNHPINLNDTNGLNIFLNRELKEYQTLNNDELIEIESDIFDYLEFTLERYLKNKEIIKK</sequence>
<dbReference type="RefSeq" id="WP_107029664.1">
    <property type="nucleotide sequence ID" value="NZ_PYLQ01000006.1"/>
</dbReference>
<gene>
    <name evidence="3" type="ORF">C7U54_06160</name>
</gene>
<dbReference type="Proteomes" id="UP000240974">
    <property type="component" value="Unassembled WGS sequence"/>
</dbReference>
<dbReference type="InterPro" id="IPR010982">
    <property type="entry name" value="Lambda_DNA-bd_dom_sf"/>
</dbReference>
<dbReference type="SMART" id="SM00530">
    <property type="entry name" value="HTH_XRE"/>
    <property type="match status" value="1"/>
</dbReference>
<dbReference type="PROSITE" id="PS50943">
    <property type="entry name" value="HTH_CROC1"/>
    <property type="match status" value="1"/>
</dbReference>
<dbReference type="EMBL" id="PYLQ01000006">
    <property type="protein sequence ID" value="PST41918.1"/>
    <property type="molecule type" value="Genomic_DNA"/>
</dbReference>
<protein>
    <recommendedName>
        <fullName evidence="2">HTH cro/C1-type domain-containing protein</fullName>
    </recommendedName>
</protein>
<evidence type="ECO:0000256" key="1">
    <source>
        <dbReference type="ARBA" id="ARBA00023125"/>
    </source>
</evidence>
<feature type="domain" description="HTH cro/C1-type" evidence="2">
    <location>
        <begin position="10"/>
        <end position="63"/>
    </location>
</feature>
<evidence type="ECO:0000313" key="3">
    <source>
        <dbReference type="EMBL" id="PST41918.1"/>
    </source>
</evidence>
<proteinExistence type="predicted"/>
<dbReference type="PANTHER" id="PTHR46797">
    <property type="entry name" value="HTH-TYPE TRANSCRIPTIONAL REGULATOR"/>
    <property type="match status" value="1"/>
</dbReference>
<keyword evidence="1" id="KW-0238">DNA-binding</keyword>
<dbReference type="GO" id="GO:0003677">
    <property type="term" value="F:DNA binding"/>
    <property type="evidence" value="ECO:0007669"/>
    <property type="project" value="UniProtKB-KW"/>
</dbReference>
<dbReference type="SUPFAM" id="SSF47413">
    <property type="entry name" value="lambda repressor-like DNA-binding domains"/>
    <property type="match status" value="1"/>
</dbReference>
<evidence type="ECO:0000259" key="2">
    <source>
        <dbReference type="PROSITE" id="PS50943"/>
    </source>
</evidence>
<dbReference type="CDD" id="cd00093">
    <property type="entry name" value="HTH_XRE"/>
    <property type="match status" value="1"/>
</dbReference>
<dbReference type="GO" id="GO:0003700">
    <property type="term" value="F:DNA-binding transcription factor activity"/>
    <property type="evidence" value="ECO:0007669"/>
    <property type="project" value="TreeGrafter"/>
</dbReference>
<organism evidence="3 4">
    <name type="scientific">Faecalibacillus intestinalis</name>
    <dbReference type="NCBI Taxonomy" id="1982626"/>
    <lineage>
        <taxon>Bacteria</taxon>
        <taxon>Bacillati</taxon>
        <taxon>Bacillota</taxon>
        <taxon>Erysipelotrichia</taxon>
        <taxon>Erysipelotrichales</taxon>
        <taxon>Coprobacillaceae</taxon>
        <taxon>Faecalibacillus</taxon>
    </lineage>
</organism>
<accession>A0A2T3G317</accession>
<keyword evidence="4" id="KW-1185">Reference proteome</keyword>
<dbReference type="Gene3D" id="1.10.260.40">
    <property type="entry name" value="lambda repressor-like DNA-binding domains"/>
    <property type="match status" value="1"/>
</dbReference>
<dbReference type="InterPro" id="IPR050807">
    <property type="entry name" value="TransReg_Diox_bact_type"/>
</dbReference>
<dbReference type="Pfam" id="PF01381">
    <property type="entry name" value="HTH_3"/>
    <property type="match status" value="1"/>
</dbReference>
<dbReference type="PANTHER" id="PTHR46797:SF1">
    <property type="entry name" value="METHYLPHOSPHONATE SYNTHASE"/>
    <property type="match status" value="1"/>
</dbReference>
<name>A0A2T3G317_9FIRM</name>
<dbReference type="GO" id="GO:0005829">
    <property type="term" value="C:cytosol"/>
    <property type="evidence" value="ECO:0007669"/>
    <property type="project" value="TreeGrafter"/>
</dbReference>
<dbReference type="AlphaFoldDB" id="A0A2T3G317"/>
<comment type="caution">
    <text evidence="3">The sequence shown here is derived from an EMBL/GenBank/DDBJ whole genome shotgun (WGS) entry which is preliminary data.</text>
</comment>